<name>A0ABD5LW37_PROMI</name>
<keyword evidence="2" id="KW-0238">DNA-binding</keyword>
<reference evidence="5" key="1">
    <citation type="submission" date="2021-05" db="EMBL/GenBank/DDBJ databases">
        <title>First report of NDM-5 and VEB-6 producing Proteus mirabilis isolated from blood of a sepsis patient in Kolkata, India.</title>
        <authorList>
            <person name="Halder G."/>
            <person name="Chaudhuri B."/>
            <person name="Dutta S."/>
        </authorList>
    </citation>
    <scope>NUCLEOTIDE SEQUENCE [LARGE SCALE GENOMIC DNA]</scope>
    <source>
        <strain evidence="5">7049</strain>
    </source>
</reference>
<proteinExistence type="predicted"/>
<evidence type="ECO:0000256" key="1">
    <source>
        <dbReference type="ARBA" id="ARBA00023015"/>
    </source>
</evidence>
<dbReference type="Gene3D" id="1.10.10.60">
    <property type="entry name" value="Homeodomain-like"/>
    <property type="match status" value="2"/>
</dbReference>
<dbReference type="PROSITE" id="PS01124">
    <property type="entry name" value="HTH_ARAC_FAMILY_2"/>
    <property type="match status" value="1"/>
</dbReference>
<dbReference type="SUPFAM" id="SSF46689">
    <property type="entry name" value="Homeodomain-like"/>
    <property type="match status" value="1"/>
</dbReference>
<sequence>MPLTASDIAGALNISISTLQRKVKAELGISIMQYVMQKRLAKSAELLKYTSLTIENIALAVGYDSHSAFSQAFRQYFHKTPVNIDSKRLTDKNADF</sequence>
<dbReference type="InterPro" id="IPR018060">
    <property type="entry name" value="HTH_AraC"/>
</dbReference>
<dbReference type="InterPro" id="IPR009057">
    <property type="entry name" value="Homeodomain-like_sf"/>
</dbReference>
<gene>
    <name evidence="5" type="ORF">I3679_009480</name>
</gene>
<organism evidence="5">
    <name type="scientific">Proteus mirabilis</name>
    <dbReference type="NCBI Taxonomy" id="584"/>
    <lineage>
        <taxon>Bacteria</taxon>
        <taxon>Pseudomonadati</taxon>
        <taxon>Pseudomonadota</taxon>
        <taxon>Gammaproteobacteria</taxon>
        <taxon>Enterobacterales</taxon>
        <taxon>Morganellaceae</taxon>
        <taxon>Proteus</taxon>
    </lineage>
</organism>
<dbReference type="EMBL" id="JADQCH020000001">
    <property type="protein sequence ID" value="MEY2344262.1"/>
    <property type="molecule type" value="Genomic_DNA"/>
</dbReference>
<evidence type="ECO:0000256" key="2">
    <source>
        <dbReference type="ARBA" id="ARBA00023125"/>
    </source>
</evidence>
<feature type="domain" description="HTH araC/xylS-type" evidence="4">
    <location>
        <begin position="1"/>
        <end position="87"/>
    </location>
</feature>
<dbReference type="AlphaFoldDB" id="A0ABD5LW37"/>
<dbReference type="SMART" id="SM00342">
    <property type="entry name" value="HTH_ARAC"/>
    <property type="match status" value="1"/>
</dbReference>
<keyword evidence="1" id="KW-0805">Transcription regulation</keyword>
<accession>A0ABD5LW37</accession>
<protein>
    <submittedName>
        <fullName evidence="5">Helix-turn-helix transcriptional regulator</fullName>
    </submittedName>
</protein>
<evidence type="ECO:0000313" key="5">
    <source>
        <dbReference type="EMBL" id="MEY2344262.1"/>
    </source>
</evidence>
<dbReference type="PANTHER" id="PTHR43280">
    <property type="entry name" value="ARAC-FAMILY TRANSCRIPTIONAL REGULATOR"/>
    <property type="match status" value="1"/>
</dbReference>
<dbReference type="PANTHER" id="PTHR43280:SF2">
    <property type="entry name" value="HTH-TYPE TRANSCRIPTIONAL REGULATOR EXSA"/>
    <property type="match status" value="1"/>
</dbReference>
<evidence type="ECO:0000259" key="4">
    <source>
        <dbReference type="PROSITE" id="PS01124"/>
    </source>
</evidence>
<dbReference type="GO" id="GO:0003677">
    <property type="term" value="F:DNA binding"/>
    <property type="evidence" value="ECO:0007669"/>
    <property type="project" value="UniProtKB-KW"/>
</dbReference>
<evidence type="ECO:0000256" key="3">
    <source>
        <dbReference type="ARBA" id="ARBA00023163"/>
    </source>
</evidence>
<comment type="caution">
    <text evidence="5">The sequence shown here is derived from an EMBL/GenBank/DDBJ whole genome shotgun (WGS) entry which is preliminary data.</text>
</comment>
<dbReference type="Pfam" id="PF12833">
    <property type="entry name" value="HTH_18"/>
    <property type="match status" value="1"/>
</dbReference>
<keyword evidence="3" id="KW-0804">Transcription</keyword>